<dbReference type="InterPro" id="IPR025965">
    <property type="entry name" value="FlgD/Vpr_Ig-like"/>
</dbReference>
<dbReference type="InterPro" id="IPR013783">
    <property type="entry name" value="Ig-like_fold"/>
</dbReference>
<feature type="domain" description="FlgD/Vpr Ig-like" evidence="1">
    <location>
        <begin position="989"/>
        <end position="1056"/>
    </location>
</feature>
<protein>
    <recommendedName>
        <fullName evidence="1">FlgD/Vpr Ig-like domain-containing protein</fullName>
    </recommendedName>
</protein>
<sequence length="1070" mass="109738">MLPAMGAIACSQTHWPSGPRAAQSAWNHGTPPASVRCGWERVHPGRVIPAMRPVGSDRRKNNRQTVLRRFVVRQALRAARGGALLALVLAAQLNAATAIAGPFTRLQVLLPGETAAPGTPSGKTGTPGPQTAGAPFFITVRACDSTWTLVPSVTHSIQILASDASASLPAPAQLVEGTGSFLVILNAGGNFTIYAHDQSDVTIPDGASSLVRSIVLQSLEFSTIAKSQTAGVPMSITITGRDPNGVLVSGFTGAVRLRELTSFGEGRITPSSVTLTSGQWSGSVTVYRADETSPASGNVSLRAEVQGHPSQSGTSNSFLVHPGPFRRVQIVTPGESPLPGSVSGIAGVPASQAAGRAFSVSVYGTDDYWNQVPVGDAVRVSSATDPADTPVTGNLSGGFLQLTFTLVTVGTQTLTVTDQSNTSITPMTSAGIQVVPNAADHFVFSTISSPQVAGVPFTITVRAADASGNTVFGYAGDAILAANTGAGTSIPIQITFVAGVWTGPVTLFGAGASVRLTCSDFSVPPRTGTSGNIAVNAATFTKLQIILPGETAMGGTADGKDGTPLNETAGTPFSITVRAVDAYWNVVSGISDRVALTSSDAFAGIPAETTLVSGQLIFPGRLFKNGVQTITAQDADNPAILSNTSGNVTVVGGAFSKVLVLAPGESPAPGTVSGRTGTATDQSINYAFTLTVLATDPWWNPVSGPSDVVHIACGDPLAQVPPDQAMVNGVASMNLRLSTGGFQQISVTDVTQPAKTGSTTQVRAISSGLHLEAVVTPSSVRAGEPFTLTVRATNDAGSVIQEINSFVTVTALRASDHSPSPGTLLSSQFQLLQGQRAVSETYTSAEAIVLVARDDAGNLPATSNVITVTPGPPSLIHLTSNPPWVGGNRHAAIAARVVDAFENGVPALAAAFSVVSGAGSITVTDSTSDPSGIARADFLSPRNPEKSTIRVTAAGLTADLNLDVAFIDPAAAVGTAYSFPNPFHPPEQPATIAWKITDNATVTLRVYTQTGNLVLRKEFPSGGPGGQAGLNQFVWDGKNGKGELVSSGGYIVMIEAPGTGVIRRKMAVVR</sequence>
<dbReference type="Gene3D" id="2.60.40.10">
    <property type="entry name" value="Immunoglobulins"/>
    <property type="match status" value="1"/>
</dbReference>
<evidence type="ECO:0000313" key="2">
    <source>
        <dbReference type="EMBL" id="TMQ47034.1"/>
    </source>
</evidence>
<accession>A0A538S6N6</accession>
<proteinExistence type="predicted"/>
<dbReference type="InterPro" id="IPR008964">
    <property type="entry name" value="Invasin/intimin_cell_adhesion"/>
</dbReference>
<comment type="caution">
    <text evidence="2">The sequence shown here is derived from an EMBL/GenBank/DDBJ whole genome shotgun (WGS) entry which is preliminary data.</text>
</comment>
<dbReference type="Proteomes" id="UP000316292">
    <property type="component" value="Unassembled WGS sequence"/>
</dbReference>
<dbReference type="AlphaFoldDB" id="A0A538S6N6"/>
<dbReference type="EMBL" id="VBOR01000131">
    <property type="protein sequence ID" value="TMQ47034.1"/>
    <property type="molecule type" value="Genomic_DNA"/>
</dbReference>
<gene>
    <name evidence="2" type="ORF">E6K71_11105</name>
</gene>
<dbReference type="SUPFAM" id="SSF49373">
    <property type="entry name" value="Invasin/intimin cell-adhesion fragments"/>
    <property type="match status" value="1"/>
</dbReference>
<name>A0A538S6N6_UNCEI</name>
<dbReference type="Pfam" id="PF13860">
    <property type="entry name" value="FlgD_ig"/>
    <property type="match status" value="1"/>
</dbReference>
<dbReference type="Gene3D" id="2.60.40.4070">
    <property type="match status" value="1"/>
</dbReference>
<evidence type="ECO:0000313" key="3">
    <source>
        <dbReference type="Proteomes" id="UP000316292"/>
    </source>
</evidence>
<organism evidence="2 3">
    <name type="scientific">Eiseniibacteriota bacterium</name>
    <dbReference type="NCBI Taxonomy" id="2212470"/>
    <lineage>
        <taxon>Bacteria</taxon>
        <taxon>Candidatus Eiseniibacteriota</taxon>
    </lineage>
</organism>
<reference evidence="2 3" key="1">
    <citation type="journal article" date="2019" name="Nat. Microbiol.">
        <title>Mediterranean grassland soil C-N compound turnover is dependent on rainfall and depth, and is mediated by genomically divergent microorganisms.</title>
        <authorList>
            <person name="Diamond S."/>
            <person name="Andeer P.F."/>
            <person name="Li Z."/>
            <person name="Crits-Christoph A."/>
            <person name="Burstein D."/>
            <person name="Anantharaman K."/>
            <person name="Lane K.R."/>
            <person name="Thomas B.C."/>
            <person name="Pan C."/>
            <person name="Northen T.R."/>
            <person name="Banfield J.F."/>
        </authorList>
    </citation>
    <scope>NUCLEOTIDE SEQUENCE [LARGE SCALE GENOMIC DNA]</scope>
    <source>
        <strain evidence="2">WS_1</strain>
    </source>
</reference>
<evidence type="ECO:0000259" key="1">
    <source>
        <dbReference type="Pfam" id="PF13860"/>
    </source>
</evidence>